<comment type="subcellular location">
    <subcellularLocation>
        <location evidence="1">Endoplasmic reticulum membrane</location>
        <topology evidence="1">Multi-pass membrane protein</topology>
    </subcellularLocation>
</comment>
<dbReference type="Proteomes" id="UP000823046">
    <property type="component" value="Unassembled WGS sequence"/>
</dbReference>
<dbReference type="InterPro" id="IPR000133">
    <property type="entry name" value="ER_ret_rcpt"/>
</dbReference>
<keyword evidence="10" id="KW-0675">Receptor</keyword>
<keyword evidence="5" id="KW-0256">Endoplasmic reticulum</keyword>
<keyword evidence="9 11" id="KW-0472">Membrane</keyword>
<feature type="non-terminal residue" evidence="12">
    <location>
        <position position="255"/>
    </location>
</feature>
<evidence type="ECO:0000256" key="5">
    <source>
        <dbReference type="ARBA" id="ARBA00022824"/>
    </source>
</evidence>
<comment type="caution">
    <text evidence="12">The sequence shown here is derived from an EMBL/GenBank/DDBJ whole genome shotgun (WGS) entry which is preliminary data.</text>
</comment>
<keyword evidence="4 11" id="KW-0812">Transmembrane</keyword>
<evidence type="ECO:0000256" key="10">
    <source>
        <dbReference type="ARBA" id="ARBA00023170"/>
    </source>
</evidence>
<keyword evidence="7" id="KW-0653">Protein transport</keyword>
<gene>
    <name evidence="12" type="ORF">IE077_004047</name>
</gene>
<dbReference type="EMBL" id="JADAQX010000616">
    <property type="protein sequence ID" value="KAF8819747.1"/>
    <property type="molecule type" value="Genomic_DNA"/>
</dbReference>
<evidence type="ECO:0000256" key="1">
    <source>
        <dbReference type="ARBA" id="ARBA00004477"/>
    </source>
</evidence>
<name>A0ABQ7J6Y3_9APIC</name>
<reference evidence="12 13" key="1">
    <citation type="journal article" date="2020" name="bioRxiv">
        <title>Metabolic contributions of an alphaproteobacterial endosymbiont in the apicomplexan Cardiosporidium cionae.</title>
        <authorList>
            <person name="Hunter E.S."/>
            <person name="Paight C.J."/>
            <person name="Lane C.E."/>
        </authorList>
    </citation>
    <scope>NUCLEOTIDE SEQUENCE [LARGE SCALE GENOMIC DNA]</scope>
    <source>
        <strain evidence="12">ESH_2018</strain>
    </source>
</reference>
<evidence type="ECO:0000256" key="7">
    <source>
        <dbReference type="ARBA" id="ARBA00022927"/>
    </source>
</evidence>
<keyword evidence="6" id="KW-0931">ER-Golgi transport</keyword>
<evidence type="ECO:0000313" key="13">
    <source>
        <dbReference type="Proteomes" id="UP000823046"/>
    </source>
</evidence>
<sequence length="255" mass="29743">MRRIGTKLLSPHPMSRMHHLLFIHDMLCFTSAFLWIIAYVSLYMNLRREKSAAGISLQSLLAFCFVELSEVLLLFTNSKYVGFSLSYCISVCSSAIISFTAFIHIYRKFVSTYDFKQDSFGRRFSSLIFPSFLKRYHWLFLYLIAAALSIPCTFYRRANIPFALSFLECFNDSVIAVALLPQLFMFYGSHHRIVKGLQGQDIFFFILNYTLFLFPFFYSAFPAGRGIHAFTDLLNVLILSDFSYFYIKAKLQRKR</sequence>
<evidence type="ECO:0000256" key="6">
    <source>
        <dbReference type="ARBA" id="ARBA00022892"/>
    </source>
</evidence>
<comment type="similarity">
    <text evidence="2">Belongs to the ERD2 family.</text>
</comment>
<protein>
    <recommendedName>
        <fullName evidence="14">ER lumen protein retaining receptor</fullName>
    </recommendedName>
</protein>
<feature type="transmembrane region" description="Helical" evidence="11">
    <location>
        <begin position="81"/>
        <end position="106"/>
    </location>
</feature>
<keyword evidence="3" id="KW-0813">Transport</keyword>
<evidence type="ECO:0000256" key="3">
    <source>
        <dbReference type="ARBA" id="ARBA00022448"/>
    </source>
</evidence>
<organism evidence="12 13">
    <name type="scientific">Cardiosporidium cionae</name>
    <dbReference type="NCBI Taxonomy" id="476202"/>
    <lineage>
        <taxon>Eukaryota</taxon>
        <taxon>Sar</taxon>
        <taxon>Alveolata</taxon>
        <taxon>Apicomplexa</taxon>
        <taxon>Aconoidasida</taxon>
        <taxon>Nephromycida</taxon>
        <taxon>Cardiosporidium</taxon>
    </lineage>
</organism>
<evidence type="ECO:0000256" key="9">
    <source>
        <dbReference type="ARBA" id="ARBA00023136"/>
    </source>
</evidence>
<keyword evidence="8 11" id="KW-1133">Transmembrane helix</keyword>
<accession>A0ABQ7J6Y3</accession>
<evidence type="ECO:0000256" key="4">
    <source>
        <dbReference type="ARBA" id="ARBA00022692"/>
    </source>
</evidence>
<dbReference type="Pfam" id="PF00810">
    <property type="entry name" value="ER_lumen_recept"/>
    <property type="match status" value="1"/>
</dbReference>
<feature type="transmembrane region" description="Helical" evidence="11">
    <location>
        <begin position="202"/>
        <end position="221"/>
    </location>
</feature>
<evidence type="ECO:0000256" key="11">
    <source>
        <dbReference type="SAM" id="Phobius"/>
    </source>
</evidence>
<evidence type="ECO:0008006" key="14">
    <source>
        <dbReference type="Google" id="ProtNLM"/>
    </source>
</evidence>
<feature type="transmembrane region" description="Helical" evidence="11">
    <location>
        <begin position="55"/>
        <end position="75"/>
    </location>
</feature>
<feature type="transmembrane region" description="Helical" evidence="11">
    <location>
        <begin position="162"/>
        <end position="181"/>
    </location>
</feature>
<keyword evidence="13" id="KW-1185">Reference proteome</keyword>
<feature type="transmembrane region" description="Helical" evidence="11">
    <location>
        <begin position="136"/>
        <end position="156"/>
    </location>
</feature>
<proteinExistence type="inferred from homology"/>
<feature type="transmembrane region" description="Helical" evidence="11">
    <location>
        <begin position="20"/>
        <end position="43"/>
    </location>
</feature>
<evidence type="ECO:0000256" key="2">
    <source>
        <dbReference type="ARBA" id="ARBA00010120"/>
    </source>
</evidence>
<evidence type="ECO:0000313" key="12">
    <source>
        <dbReference type="EMBL" id="KAF8819747.1"/>
    </source>
</evidence>
<evidence type="ECO:0000256" key="8">
    <source>
        <dbReference type="ARBA" id="ARBA00022989"/>
    </source>
</evidence>